<reference evidence="2" key="2">
    <citation type="submission" date="2017-05" db="UniProtKB">
        <authorList>
            <consortium name="EnsemblMetazoa"/>
        </authorList>
    </citation>
    <scope>IDENTIFICATION</scope>
</reference>
<evidence type="ECO:0000313" key="2">
    <source>
        <dbReference type="EnsemblMetazoa" id="Aqu2.1.40765_001"/>
    </source>
</evidence>
<proteinExistence type="predicted"/>
<dbReference type="Proteomes" id="UP000007879">
    <property type="component" value="Unassembled WGS sequence"/>
</dbReference>
<dbReference type="AlphaFoldDB" id="A0A1X7VLR7"/>
<evidence type="ECO:0000313" key="3">
    <source>
        <dbReference type="Proteomes" id="UP000007879"/>
    </source>
</evidence>
<feature type="transmembrane region" description="Helical" evidence="1">
    <location>
        <begin position="108"/>
        <end position="135"/>
    </location>
</feature>
<sequence>MSSVPELDEKERMIKSDDPPSRLVTVPLTQQQQSQFLNYVPSLQVPQEFIPNDFFLPTFVITIACGVVSVSTLLFTIPAIICATLSWMKKRQGIQFHRSAKTFGKAALILDVVVLLWMLGWGILVVTYVTAAYYIFNVLEADDFGCGGDVHIETPFY</sequence>
<keyword evidence="1" id="KW-1133">Transmembrane helix</keyword>
<protein>
    <recommendedName>
        <fullName evidence="4">DUF4190 domain-containing protein</fullName>
    </recommendedName>
</protein>
<keyword evidence="3" id="KW-1185">Reference proteome</keyword>
<feature type="transmembrane region" description="Helical" evidence="1">
    <location>
        <begin position="54"/>
        <end position="87"/>
    </location>
</feature>
<organism evidence="2">
    <name type="scientific">Amphimedon queenslandica</name>
    <name type="common">Sponge</name>
    <dbReference type="NCBI Taxonomy" id="400682"/>
    <lineage>
        <taxon>Eukaryota</taxon>
        <taxon>Metazoa</taxon>
        <taxon>Porifera</taxon>
        <taxon>Demospongiae</taxon>
        <taxon>Heteroscleromorpha</taxon>
        <taxon>Haplosclerida</taxon>
        <taxon>Niphatidae</taxon>
        <taxon>Amphimedon</taxon>
    </lineage>
</organism>
<keyword evidence="1" id="KW-0812">Transmembrane</keyword>
<dbReference type="InParanoid" id="A0A1X7VLR7"/>
<accession>A0A1X7VLR7</accession>
<name>A0A1X7VLR7_AMPQE</name>
<dbReference type="EnsemblMetazoa" id="XM_003383863.3">
    <property type="protein sequence ID" value="XP_003383911.1"/>
    <property type="gene ID" value="LOC100635012"/>
</dbReference>
<dbReference type="EnsemblMetazoa" id="Aqu2.1.40765_001">
    <property type="protein sequence ID" value="Aqu2.1.40765_001"/>
    <property type="gene ID" value="Aqu2.1.40765"/>
</dbReference>
<reference evidence="3" key="1">
    <citation type="journal article" date="2010" name="Nature">
        <title>The Amphimedon queenslandica genome and the evolution of animal complexity.</title>
        <authorList>
            <person name="Srivastava M."/>
            <person name="Simakov O."/>
            <person name="Chapman J."/>
            <person name="Fahey B."/>
            <person name="Gauthier M.E."/>
            <person name="Mitros T."/>
            <person name="Richards G.S."/>
            <person name="Conaco C."/>
            <person name="Dacre M."/>
            <person name="Hellsten U."/>
            <person name="Larroux C."/>
            <person name="Putnam N.H."/>
            <person name="Stanke M."/>
            <person name="Adamska M."/>
            <person name="Darling A."/>
            <person name="Degnan S.M."/>
            <person name="Oakley T.H."/>
            <person name="Plachetzki D.C."/>
            <person name="Zhai Y."/>
            <person name="Adamski M."/>
            <person name="Calcino A."/>
            <person name="Cummins S.F."/>
            <person name="Goodstein D.M."/>
            <person name="Harris C."/>
            <person name="Jackson D.J."/>
            <person name="Leys S.P."/>
            <person name="Shu S."/>
            <person name="Woodcroft B.J."/>
            <person name="Vervoort M."/>
            <person name="Kosik K.S."/>
            <person name="Manning G."/>
            <person name="Degnan B.M."/>
            <person name="Rokhsar D.S."/>
        </authorList>
    </citation>
    <scope>NUCLEOTIDE SEQUENCE [LARGE SCALE GENOMIC DNA]</scope>
</reference>
<evidence type="ECO:0008006" key="4">
    <source>
        <dbReference type="Google" id="ProtNLM"/>
    </source>
</evidence>
<evidence type="ECO:0000256" key="1">
    <source>
        <dbReference type="SAM" id="Phobius"/>
    </source>
</evidence>
<dbReference type="KEGG" id="aqu:100635012"/>
<keyword evidence="1" id="KW-0472">Membrane</keyword>
<gene>
    <name evidence="2" type="primary">100635012</name>
</gene>